<feature type="chain" id="PRO_5011963598" description="Periplasmic copper-binding protein NosD beta helix domain-containing protein" evidence="1">
    <location>
        <begin position="20"/>
        <end position="372"/>
    </location>
</feature>
<evidence type="ECO:0000313" key="4">
    <source>
        <dbReference type="Proteomes" id="UP000192596"/>
    </source>
</evidence>
<dbReference type="SMART" id="SM00710">
    <property type="entry name" value="PbH1"/>
    <property type="match status" value="6"/>
</dbReference>
<accession>A0A1V8TA32</accession>
<dbReference type="OrthoDB" id="3488255at2759"/>
<dbReference type="InterPro" id="IPR006626">
    <property type="entry name" value="PbH1"/>
</dbReference>
<sequence>MKATFVTLIIAALSITGTASPLEASVVARDEGKTVRVREGPNAIQKAIDGARKGTKIVIEKGTYPEALTIRTNGISLEGKPGAVLMPPQHFVDNACTGVAAKANASDPAEPTTQAGICVHGQGIKLAQDFQTEHQRVASVATYVKDISIKGLKVKDFPVNIMVIGARNTDVKDNVLQHGRRYGLLTDGSYDTTVKGNIVTTTDDTDFIAVCMDGFAGAKAIENKLTGYAIGFCVQTNGEVIKRNTVKGTCSGISVDAHIDGVKIIDNSITEPKDPSLCRGFLIGILLDGASNTEIHGNTIRGHVAPAPGGGYGILGFDEPCIPANGLACLYDPTPSLLVGNKITNNVVRGNGQDIVVFESTPGANLVRNNDY</sequence>
<gene>
    <name evidence="3" type="ORF">B0A48_06133</name>
</gene>
<dbReference type="InterPro" id="IPR007742">
    <property type="entry name" value="NosD_dom"/>
</dbReference>
<feature type="domain" description="Periplasmic copper-binding protein NosD beta helix" evidence="2">
    <location>
        <begin position="116"/>
        <end position="269"/>
    </location>
</feature>
<evidence type="ECO:0000259" key="2">
    <source>
        <dbReference type="Pfam" id="PF05048"/>
    </source>
</evidence>
<dbReference type="InParanoid" id="A0A1V8TA32"/>
<keyword evidence="4" id="KW-1185">Reference proteome</keyword>
<dbReference type="SUPFAM" id="SSF51126">
    <property type="entry name" value="Pectin lyase-like"/>
    <property type="match status" value="1"/>
</dbReference>
<dbReference type="AlphaFoldDB" id="A0A1V8TA32"/>
<protein>
    <recommendedName>
        <fullName evidence="2">Periplasmic copper-binding protein NosD beta helix domain-containing protein</fullName>
    </recommendedName>
</protein>
<comment type="caution">
    <text evidence="3">The sequence shown here is derived from an EMBL/GenBank/DDBJ whole genome shotgun (WGS) entry which is preliminary data.</text>
</comment>
<dbReference type="Pfam" id="PF05048">
    <property type="entry name" value="NosD"/>
    <property type="match status" value="1"/>
</dbReference>
<feature type="signal peptide" evidence="1">
    <location>
        <begin position="1"/>
        <end position="19"/>
    </location>
</feature>
<evidence type="ECO:0000256" key="1">
    <source>
        <dbReference type="SAM" id="SignalP"/>
    </source>
</evidence>
<reference evidence="4" key="1">
    <citation type="submission" date="2017-03" db="EMBL/GenBank/DDBJ databases">
        <title>Genomes of endolithic fungi from Antarctica.</title>
        <authorList>
            <person name="Coleine C."/>
            <person name="Masonjones S."/>
            <person name="Stajich J.E."/>
        </authorList>
    </citation>
    <scope>NUCLEOTIDE SEQUENCE [LARGE SCALE GENOMIC DNA]</scope>
    <source>
        <strain evidence="4">CCFEE 5527</strain>
    </source>
</reference>
<evidence type="ECO:0000313" key="3">
    <source>
        <dbReference type="EMBL" id="OQO08263.1"/>
    </source>
</evidence>
<proteinExistence type="predicted"/>
<dbReference type="InterPro" id="IPR012334">
    <property type="entry name" value="Pectin_lyas_fold"/>
</dbReference>
<dbReference type="InterPro" id="IPR011050">
    <property type="entry name" value="Pectin_lyase_fold/virulence"/>
</dbReference>
<name>A0A1V8TA32_9PEZI</name>
<dbReference type="EMBL" id="NAJO01000012">
    <property type="protein sequence ID" value="OQO08263.1"/>
    <property type="molecule type" value="Genomic_DNA"/>
</dbReference>
<dbReference type="Gene3D" id="2.160.20.10">
    <property type="entry name" value="Single-stranded right-handed beta-helix, Pectin lyase-like"/>
    <property type="match status" value="1"/>
</dbReference>
<organism evidence="3 4">
    <name type="scientific">Cryoendolithus antarcticus</name>
    <dbReference type="NCBI Taxonomy" id="1507870"/>
    <lineage>
        <taxon>Eukaryota</taxon>
        <taxon>Fungi</taxon>
        <taxon>Dikarya</taxon>
        <taxon>Ascomycota</taxon>
        <taxon>Pezizomycotina</taxon>
        <taxon>Dothideomycetes</taxon>
        <taxon>Dothideomycetidae</taxon>
        <taxon>Cladosporiales</taxon>
        <taxon>Cladosporiaceae</taxon>
        <taxon>Cryoendolithus</taxon>
    </lineage>
</organism>
<dbReference type="Proteomes" id="UP000192596">
    <property type="component" value="Unassembled WGS sequence"/>
</dbReference>
<keyword evidence="1" id="KW-0732">Signal</keyword>